<evidence type="ECO:0000256" key="2">
    <source>
        <dbReference type="SAM" id="Phobius"/>
    </source>
</evidence>
<dbReference type="AlphaFoldDB" id="A0A538TGS4"/>
<keyword evidence="2" id="KW-0472">Membrane</keyword>
<feature type="region of interest" description="Disordered" evidence="1">
    <location>
        <begin position="79"/>
        <end position="105"/>
    </location>
</feature>
<gene>
    <name evidence="3" type="ORF">E6K79_11280</name>
</gene>
<evidence type="ECO:0000256" key="1">
    <source>
        <dbReference type="SAM" id="MobiDB-lite"/>
    </source>
</evidence>
<protein>
    <recommendedName>
        <fullName evidence="5">DUF2946 domain-containing protein</fullName>
    </recommendedName>
</protein>
<name>A0A538TGS4_UNCEI</name>
<dbReference type="Proteomes" id="UP000317691">
    <property type="component" value="Unassembled WGS sequence"/>
</dbReference>
<evidence type="ECO:0000313" key="4">
    <source>
        <dbReference type="Proteomes" id="UP000317691"/>
    </source>
</evidence>
<proteinExistence type="predicted"/>
<feature type="compositionally biased region" description="Polar residues" evidence="1">
    <location>
        <begin position="94"/>
        <end position="105"/>
    </location>
</feature>
<reference evidence="3 4" key="1">
    <citation type="journal article" date="2019" name="Nat. Microbiol.">
        <title>Mediterranean grassland soil C-N compound turnover is dependent on rainfall and depth, and is mediated by genomically divergent microorganisms.</title>
        <authorList>
            <person name="Diamond S."/>
            <person name="Andeer P.F."/>
            <person name="Li Z."/>
            <person name="Crits-Christoph A."/>
            <person name="Burstein D."/>
            <person name="Anantharaman K."/>
            <person name="Lane K.R."/>
            <person name="Thomas B.C."/>
            <person name="Pan C."/>
            <person name="Northen T.R."/>
            <person name="Banfield J.F."/>
        </authorList>
    </citation>
    <scope>NUCLEOTIDE SEQUENCE [LARGE SCALE GENOMIC DNA]</scope>
    <source>
        <strain evidence="3">WS_9</strain>
    </source>
</reference>
<feature type="transmembrane region" description="Helical" evidence="2">
    <location>
        <begin position="21"/>
        <end position="40"/>
    </location>
</feature>
<evidence type="ECO:0008006" key="5">
    <source>
        <dbReference type="Google" id="ProtNLM"/>
    </source>
</evidence>
<dbReference type="EMBL" id="VBOZ01000035">
    <property type="protein sequence ID" value="TMQ62835.1"/>
    <property type="molecule type" value="Genomic_DNA"/>
</dbReference>
<organism evidence="3 4">
    <name type="scientific">Eiseniibacteriota bacterium</name>
    <dbReference type="NCBI Taxonomy" id="2212470"/>
    <lineage>
        <taxon>Bacteria</taxon>
        <taxon>Candidatus Eiseniibacteriota</taxon>
    </lineage>
</organism>
<sequence>MLAIDPNAMRRLTSQMIRPRPWLQAAIVVYLLAAICLITVHQHHGALHGSDCALCTMSHTPAMLTSAADQTAEQTTAGALIPIPEDRSWAEETYQASRSRAPPQS</sequence>
<accession>A0A538TGS4</accession>
<evidence type="ECO:0000313" key="3">
    <source>
        <dbReference type="EMBL" id="TMQ62835.1"/>
    </source>
</evidence>
<comment type="caution">
    <text evidence="3">The sequence shown here is derived from an EMBL/GenBank/DDBJ whole genome shotgun (WGS) entry which is preliminary data.</text>
</comment>
<keyword evidence="2" id="KW-1133">Transmembrane helix</keyword>
<keyword evidence="2" id="KW-0812">Transmembrane</keyword>